<dbReference type="Proteomes" id="UP000568380">
    <property type="component" value="Unassembled WGS sequence"/>
</dbReference>
<dbReference type="InterPro" id="IPR001447">
    <property type="entry name" value="Arylamine_N-AcTrfase"/>
</dbReference>
<dbReference type="Gene3D" id="3.30.2140.10">
    <property type="entry name" value="Arylamine N-acetyltransferase"/>
    <property type="match status" value="1"/>
</dbReference>
<keyword evidence="3" id="KW-1185">Reference proteome</keyword>
<evidence type="ECO:0000256" key="1">
    <source>
        <dbReference type="ARBA" id="ARBA00006547"/>
    </source>
</evidence>
<dbReference type="AlphaFoldDB" id="A0A7W7ZVL2"/>
<dbReference type="GO" id="GO:0016407">
    <property type="term" value="F:acetyltransferase activity"/>
    <property type="evidence" value="ECO:0007669"/>
    <property type="project" value="InterPro"/>
</dbReference>
<dbReference type="Gene3D" id="2.40.128.150">
    <property type="entry name" value="Cysteine proteinases"/>
    <property type="match status" value="1"/>
</dbReference>
<evidence type="ECO:0000313" key="2">
    <source>
        <dbReference type="EMBL" id="MBB5074582.1"/>
    </source>
</evidence>
<dbReference type="SUPFAM" id="SSF54001">
    <property type="entry name" value="Cysteine proteinases"/>
    <property type="match status" value="1"/>
</dbReference>
<dbReference type="Pfam" id="PF00797">
    <property type="entry name" value="Acetyltransf_2"/>
    <property type="match status" value="1"/>
</dbReference>
<organism evidence="2 3">
    <name type="scientific">Nonomuraea endophytica</name>
    <dbReference type="NCBI Taxonomy" id="714136"/>
    <lineage>
        <taxon>Bacteria</taxon>
        <taxon>Bacillati</taxon>
        <taxon>Actinomycetota</taxon>
        <taxon>Actinomycetes</taxon>
        <taxon>Streptosporangiales</taxon>
        <taxon>Streptosporangiaceae</taxon>
        <taxon>Nonomuraea</taxon>
    </lineage>
</organism>
<dbReference type="RefSeq" id="WP_184957599.1">
    <property type="nucleotide sequence ID" value="NZ_JACHIN010000001.1"/>
</dbReference>
<gene>
    <name evidence="2" type="ORF">HNR40_000028</name>
</gene>
<dbReference type="InterPro" id="IPR038765">
    <property type="entry name" value="Papain-like_cys_pep_sf"/>
</dbReference>
<evidence type="ECO:0000313" key="3">
    <source>
        <dbReference type="Proteomes" id="UP000568380"/>
    </source>
</evidence>
<dbReference type="PANTHER" id="PTHR11786">
    <property type="entry name" value="N-HYDROXYARYLAMINE O-ACETYLTRANSFERASE"/>
    <property type="match status" value="1"/>
</dbReference>
<accession>A0A7W7ZVL2</accession>
<comment type="caution">
    <text evidence="2">The sequence shown here is derived from an EMBL/GenBank/DDBJ whole genome shotgun (WGS) entry which is preliminary data.</text>
</comment>
<dbReference type="EMBL" id="JACHIN010000001">
    <property type="protein sequence ID" value="MBB5074582.1"/>
    <property type="molecule type" value="Genomic_DNA"/>
</dbReference>
<comment type="similarity">
    <text evidence="1">Belongs to the arylamine N-acetyltransferase family.</text>
</comment>
<dbReference type="PANTHER" id="PTHR11786:SF0">
    <property type="entry name" value="ARYLAMINE N-ACETYLTRANSFERASE 4-RELATED"/>
    <property type="match status" value="1"/>
</dbReference>
<protein>
    <submittedName>
        <fullName evidence="2">Arylamine N-acetyltransferase</fullName>
    </submittedName>
</protein>
<keyword evidence="2" id="KW-0808">Transferase</keyword>
<sequence length="286" mass="31417">MNVAAYLSRIGRPDLLNAPPSADNLRELHIAHIERVSYEALQIWLGRPTTVDPLESANRIIGGRGGYCYHLNGAFSLLVTALGYEVTKHFAGAQQDAATGPHLAGNHLVLTVRLPDGEWLVDLGLGDAIREPLPLVAGTYRQGPFEYGLRPSEIAPGGWRFDHDPRGSFIGMDFGPAPAQMSDFADKHRELTTSPESGFVRIAVVQRRDAGGVDTMRGLVLTRIGDRSLRTTITTQADYFAALADVFGLPMADVSAREREKLWRRLHEAQERWLSGSGSPAREERP</sequence>
<name>A0A7W7ZVL2_9ACTN</name>
<proteinExistence type="inferred from homology"/>
<reference evidence="2 3" key="1">
    <citation type="submission" date="2020-08" db="EMBL/GenBank/DDBJ databases">
        <title>Genomic Encyclopedia of Type Strains, Phase IV (KMG-IV): sequencing the most valuable type-strain genomes for metagenomic binning, comparative biology and taxonomic classification.</title>
        <authorList>
            <person name="Goeker M."/>
        </authorList>
    </citation>
    <scope>NUCLEOTIDE SEQUENCE [LARGE SCALE GENOMIC DNA]</scope>
    <source>
        <strain evidence="2 3">DSM 45385</strain>
    </source>
</reference>